<accession>A0A3A6PS74</accession>
<evidence type="ECO:0000313" key="3">
    <source>
        <dbReference type="EMBL" id="RJX44763.1"/>
    </source>
</evidence>
<dbReference type="InterPro" id="IPR055737">
    <property type="entry name" value="DUF7313"/>
</dbReference>
<keyword evidence="1" id="KW-0812">Transmembrane</keyword>
<dbReference type="Proteomes" id="UP000276588">
    <property type="component" value="Unassembled WGS sequence"/>
</dbReference>
<dbReference type="Pfam" id="PF23995">
    <property type="entry name" value="DUF7313"/>
    <property type="match status" value="1"/>
</dbReference>
<gene>
    <name evidence="3" type="ORF">DM826_01240</name>
</gene>
<feature type="domain" description="DUF7313" evidence="2">
    <location>
        <begin position="3"/>
        <end position="147"/>
    </location>
</feature>
<proteinExistence type="predicted"/>
<organism evidence="3 4">
    <name type="scientific">Halonotius aquaticus</name>
    <dbReference type="NCBI Taxonomy" id="2216978"/>
    <lineage>
        <taxon>Archaea</taxon>
        <taxon>Methanobacteriati</taxon>
        <taxon>Methanobacteriota</taxon>
        <taxon>Stenosarchaea group</taxon>
        <taxon>Halobacteria</taxon>
        <taxon>Halobacteriales</taxon>
        <taxon>Haloferacaceae</taxon>
        <taxon>Halonotius</taxon>
    </lineage>
</organism>
<sequence length="149" mass="16673">MYPLQFLVPLGWIETVGPMLPIAILTLAVGNIVTRLMSHRTQKQQVEQTGDDDGLSRYPPHVFTTTGLVILGLLFTVYRPTSGMILMLPVIGVFITDFFEYESRAVEARNDMTFERPKAGFAISLLVLVYAAYYALPFLYQPVLDALLA</sequence>
<keyword evidence="1" id="KW-0472">Membrane</keyword>
<comment type="caution">
    <text evidence="3">The sequence shown here is derived from an EMBL/GenBank/DDBJ whole genome shotgun (WGS) entry which is preliminary data.</text>
</comment>
<feature type="transmembrane region" description="Helical" evidence="1">
    <location>
        <begin position="20"/>
        <end position="37"/>
    </location>
</feature>
<dbReference type="AlphaFoldDB" id="A0A3A6PS74"/>
<feature type="transmembrane region" description="Helical" evidence="1">
    <location>
        <begin position="84"/>
        <end position="101"/>
    </location>
</feature>
<reference evidence="3 4" key="1">
    <citation type="submission" date="2018-06" db="EMBL/GenBank/DDBJ databases">
        <title>Halonotius sp. F13-13 a new haloarchaeeon isolated from a solar saltern from Isla Cristina, Huelva, Spain.</title>
        <authorList>
            <person name="Duran-Viseras A."/>
            <person name="Sanchez-Porro C."/>
            <person name="Ventosa A."/>
        </authorList>
    </citation>
    <scope>NUCLEOTIDE SEQUENCE [LARGE SCALE GENOMIC DNA]</scope>
    <source>
        <strain evidence="3 4">F13-13</strain>
    </source>
</reference>
<feature type="transmembrane region" description="Helical" evidence="1">
    <location>
        <begin position="58"/>
        <end position="78"/>
    </location>
</feature>
<dbReference type="RefSeq" id="WP_120100490.1">
    <property type="nucleotide sequence ID" value="NZ_QKNY01000003.1"/>
</dbReference>
<dbReference type="OrthoDB" id="234683at2157"/>
<keyword evidence="4" id="KW-1185">Reference proteome</keyword>
<protein>
    <recommendedName>
        <fullName evidence="2">DUF7313 domain-containing protein</fullName>
    </recommendedName>
</protein>
<evidence type="ECO:0000259" key="2">
    <source>
        <dbReference type="Pfam" id="PF23995"/>
    </source>
</evidence>
<evidence type="ECO:0000256" key="1">
    <source>
        <dbReference type="SAM" id="Phobius"/>
    </source>
</evidence>
<evidence type="ECO:0000313" key="4">
    <source>
        <dbReference type="Proteomes" id="UP000276588"/>
    </source>
</evidence>
<dbReference type="EMBL" id="QKNY01000003">
    <property type="protein sequence ID" value="RJX44763.1"/>
    <property type="molecule type" value="Genomic_DNA"/>
</dbReference>
<feature type="transmembrane region" description="Helical" evidence="1">
    <location>
        <begin position="121"/>
        <end position="140"/>
    </location>
</feature>
<name>A0A3A6PS74_9EURY</name>
<keyword evidence="1" id="KW-1133">Transmembrane helix</keyword>